<name>A0A934V149_9PROT</name>
<dbReference type="RefSeq" id="WP_027288652.1">
    <property type="nucleotide sequence ID" value="NZ_NRRE01000026.1"/>
</dbReference>
<comment type="caution">
    <text evidence="3">The sequence shown here is derived from an EMBL/GenBank/DDBJ whole genome shotgun (WGS) entry which is preliminary data.</text>
</comment>
<reference evidence="3" key="2">
    <citation type="journal article" date="2020" name="Microorganisms">
        <title>Osmotic Adaptation and Compatible Solute Biosynthesis of Phototrophic Bacteria as Revealed from Genome Analyses.</title>
        <authorList>
            <person name="Imhoff J.F."/>
            <person name="Rahn T."/>
            <person name="Kunzel S."/>
            <person name="Keller A."/>
            <person name="Neulinger S.C."/>
        </authorList>
    </citation>
    <scope>NUCLEOTIDE SEQUENCE</scope>
    <source>
        <strain evidence="3">DSM 9154</strain>
    </source>
</reference>
<keyword evidence="1" id="KW-0175">Coiled coil</keyword>
<keyword evidence="4" id="KW-1185">Reference proteome</keyword>
<dbReference type="Proteomes" id="UP000778970">
    <property type="component" value="Unassembled WGS sequence"/>
</dbReference>
<feature type="coiled-coil region" evidence="1">
    <location>
        <begin position="235"/>
        <end position="262"/>
    </location>
</feature>
<accession>A0A934V149</accession>
<evidence type="ECO:0000313" key="3">
    <source>
        <dbReference type="EMBL" id="MBK1698230.1"/>
    </source>
</evidence>
<dbReference type="EMBL" id="NRRE01000026">
    <property type="protein sequence ID" value="MBK1698230.1"/>
    <property type="molecule type" value="Genomic_DNA"/>
</dbReference>
<proteinExistence type="predicted"/>
<gene>
    <name evidence="3" type="ORF">CKO21_13360</name>
</gene>
<evidence type="ECO:0000256" key="1">
    <source>
        <dbReference type="SAM" id="Coils"/>
    </source>
</evidence>
<dbReference type="AlphaFoldDB" id="A0A934V149"/>
<feature type="region of interest" description="Disordered" evidence="2">
    <location>
        <begin position="570"/>
        <end position="600"/>
    </location>
</feature>
<sequence length="600" mass="65063">MAAEASPLHRCAVGPLLDGEQVHPPERVKPQLVRAEVDSKIADFNSYTAITQNIRQTVAEQLDTSRQSVPNPWAGLARSESATILDMLRLSFKFAVFRTGRADYTADMSPMIDRLHAGDMVAATEYLAANAAGAVQTVGPAADLAERIGTLGLLERGTVQLAAGDVDCARAFFDRAVAQFREKDATENYVDQIWDHLSDDYAATGFETVMAVNYKAITDFLNNDPRVDNNIRLSRAWQARERQHYQDELEAAEQELRSKRTQEGKSAAAYSSLHNTFASAFDEACLTCSDIADRVDTPYVNPLADFLSAAWAEQQAERARLSNDSLSFTNAHSKALVAYKNAEALRGDNTTVADAVEELSREDRQLSRDGANAVMAKRDGRLVHLVMDVGSAPERRIAKLILPTSLTTFVQLQVPYYQPVPKQVDTVRIETAAGDVVGEVQPLADVEAMLMQTFQDELPLHLGKATVSAIATYLIQLQANEAAGGGILGTLAGNLTAIAAAEVTEPGTESWTSLPYAVGVGRLRLPADTHALRLVSYDANGQRLASDTVELRGQGPAFVYARGVGKHLAARASRGPARKNQDRKPDSSLTADASYEGESL</sequence>
<protein>
    <submittedName>
        <fullName evidence="3">Uncharacterized protein</fullName>
    </submittedName>
</protein>
<organism evidence="3 4">
    <name type="scientific">Rhodovibrio salinarum</name>
    <dbReference type="NCBI Taxonomy" id="1087"/>
    <lineage>
        <taxon>Bacteria</taxon>
        <taxon>Pseudomonadati</taxon>
        <taxon>Pseudomonadota</taxon>
        <taxon>Alphaproteobacteria</taxon>
        <taxon>Rhodospirillales</taxon>
        <taxon>Rhodovibrionaceae</taxon>
        <taxon>Rhodovibrio</taxon>
    </lineage>
</organism>
<evidence type="ECO:0000313" key="4">
    <source>
        <dbReference type="Proteomes" id="UP000778970"/>
    </source>
</evidence>
<reference evidence="3" key="1">
    <citation type="submission" date="2017-08" db="EMBL/GenBank/DDBJ databases">
        <authorList>
            <person name="Imhoff J.F."/>
            <person name="Rahn T."/>
            <person name="Kuenzel S."/>
            <person name="Neulinger S.C."/>
        </authorList>
    </citation>
    <scope>NUCLEOTIDE SEQUENCE</scope>
    <source>
        <strain evidence="3">DSM 9154</strain>
    </source>
</reference>
<evidence type="ECO:0000256" key="2">
    <source>
        <dbReference type="SAM" id="MobiDB-lite"/>
    </source>
</evidence>